<keyword evidence="1" id="KW-0812">Transmembrane</keyword>
<dbReference type="NCBIfam" id="NF033904">
    <property type="entry name" value="LlsX_fam"/>
    <property type="match status" value="1"/>
</dbReference>
<gene>
    <name evidence="2" type="ORF">EGT51_10500</name>
</gene>
<keyword evidence="1" id="KW-0472">Membrane</keyword>
<dbReference type="InterPro" id="IPR046007">
    <property type="entry name" value="DUF5963"/>
</dbReference>
<feature type="transmembrane region" description="Helical" evidence="1">
    <location>
        <begin position="70"/>
        <end position="88"/>
    </location>
</feature>
<evidence type="ECO:0000313" key="2">
    <source>
        <dbReference type="EMBL" id="TGD17907.1"/>
    </source>
</evidence>
<reference evidence="2 3" key="1">
    <citation type="submission" date="2018-10" db="EMBL/GenBank/DDBJ databases">
        <title>Lactobacillus sp. R7 and Lactobacillus sp. R19 isolated from fermented mustard green product of Taiwan.</title>
        <authorList>
            <person name="Lin S.-T."/>
        </authorList>
    </citation>
    <scope>NUCLEOTIDE SEQUENCE [LARGE SCALE GENOMIC DNA]</scope>
    <source>
        <strain evidence="2 3">BCRC 81129</strain>
    </source>
</reference>
<organism evidence="2 3">
    <name type="scientific">Levilactobacillus suantsaiihabitans</name>
    <dbReference type="NCBI Taxonomy" id="2487722"/>
    <lineage>
        <taxon>Bacteria</taxon>
        <taxon>Bacillati</taxon>
        <taxon>Bacillota</taxon>
        <taxon>Bacilli</taxon>
        <taxon>Lactobacillales</taxon>
        <taxon>Lactobacillaceae</taxon>
        <taxon>Levilactobacillus</taxon>
    </lineage>
</organism>
<dbReference type="RefSeq" id="WP_135368636.1">
    <property type="nucleotide sequence ID" value="NZ_RKLX01000020.1"/>
</dbReference>
<comment type="caution">
    <text evidence="2">The sequence shown here is derived from an EMBL/GenBank/DDBJ whole genome shotgun (WGS) entry which is preliminary data.</text>
</comment>
<feature type="transmembrane region" description="Helical" evidence="1">
    <location>
        <begin position="12"/>
        <end position="35"/>
    </location>
</feature>
<sequence length="94" mass="10209">MVKVNLRRWSLEGLISLVVTAGLLSIIISSANAWMHMGRASVMDLRVFGLAFYQLTRTAGQVSGQTLNQGMGAVWLGGSLLLFGLLEARHHLIS</sequence>
<dbReference type="Proteomes" id="UP000297348">
    <property type="component" value="Unassembled WGS sequence"/>
</dbReference>
<dbReference type="AlphaFoldDB" id="A0A4Z0J703"/>
<dbReference type="Pfam" id="PF19388">
    <property type="entry name" value="DUF5963"/>
    <property type="match status" value="1"/>
</dbReference>
<name>A0A4Z0J703_9LACO</name>
<protein>
    <submittedName>
        <fullName evidence="2">Uncharacterized protein</fullName>
    </submittedName>
</protein>
<proteinExistence type="predicted"/>
<accession>A0A4Z0J703</accession>
<dbReference type="EMBL" id="RKLX01000020">
    <property type="protein sequence ID" value="TGD17907.1"/>
    <property type="molecule type" value="Genomic_DNA"/>
</dbReference>
<evidence type="ECO:0000313" key="3">
    <source>
        <dbReference type="Proteomes" id="UP000297348"/>
    </source>
</evidence>
<dbReference type="OrthoDB" id="2299902at2"/>
<evidence type="ECO:0000256" key="1">
    <source>
        <dbReference type="SAM" id="Phobius"/>
    </source>
</evidence>
<keyword evidence="1" id="KW-1133">Transmembrane helix</keyword>
<keyword evidence="3" id="KW-1185">Reference proteome</keyword>